<evidence type="ECO:0000259" key="1">
    <source>
        <dbReference type="Pfam" id="PF04248"/>
    </source>
</evidence>
<feature type="domain" description="DUF427" evidence="1">
    <location>
        <begin position="24"/>
        <end position="116"/>
    </location>
</feature>
<dbReference type="InterPro" id="IPR007361">
    <property type="entry name" value="DUF427"/>
</dbReference>
<dbReference type="Gene3D" id="2.170.150.40">
    <property type="entry name" value="Domain of unknown function (DUF427)"/>
    <property type="match status" value="1"/>
</dbReference>
<gene>
    <name evidence="2" type="ORF">D2917_06855</name>
</gene>
<proteinExistence type="predicted"/>
<accession>A0A5P3VC98</accession>
<dbReference type="RefSeq" id="WP_151070095.1">
    <property type="nucleotide sequence ID" value="NZ_CP032518.1"/>
</dbReference>
<sequence length="128" mass="13537">MSGKPVRIPGPDHPITITPTPGRVVVKVAGRVVADSTAALTLQEASYAPVQYIPRADVDMAQLARSDHATYCPYKGDCSYFSIPAAGERGRNAVWSYETPYEAVAAIASHVAFYPDRVDSIDIGGAGG</sequence>
<dbReference type="AlphaFoldDB" id="A0A5P3VC98"/>
<reference evidence="2 3" key="1">
    <citation type="submission" date="2018-09" db="EMBL/GenBank/DDBJ databases">
        <title>Complete genome sequence of Cupriavidus oxalaticus T2, a bacterium capable of phenol tolerance and degradation.</title>
        <authorList>
            <person name="Yan J."/>
        </authorList>
    </citation>
    <scope>NUCLEOTIDE SEQUENCE [LARGE SCALE GENOMIC DNA]</scope>
    <source>
        <strain evidence="2 3">T2</strain>
    </source>
</reference>
<evidence type="ECO:0000313" key="3">
    <source>
        <dbReference type="Proteomes" id="UP000325743"/>
    </source>
</evidence>
<dbReference type="Proteomes" id="UP000325743">
    <property type="component" value="Chromosome 1"/>
</dbReference>
<dbReference type="EMBL" id="CP032518">
    <property type="protein sequence ID" value="QEZ43977.1"/>
    <property type="molecule type" value="Genomic_DNA"/>
</dbReference>
<protein>
    <submittedName>
        <fullName evidence="2">DUF427 domain-containing protein</fullName>
    </submittedName>
</protein>
<organism evidence="2 3">
    <name type="scientific">Cupriavidus oxalaticus</name>
    <dbReference type="NCBI Taxonomy" id="96344"/>
    <lineage>
        <taxon>Bacteria</taxon>
        <taxon>Pseudomonadati</taxon>
        <taxon>Pseudomonadota</taxon>
        <taxon>Betaproteobacteria</taxon>
        <taxon>Burkholderiales</taxon>
        <taxon>Burkholderiaceae</taxon>
        <taxon>Cupriavidus</taxon>
    </lineage>
</organism>
<name>A0A5P3VC98_9BURK</name>
<evidence type="ECO:0000313" key="2">
    <source>
        <dbReference type="EMBL" id="QEZ43977.1"/>
    </source>
</evidence>
<dbReference type="Pfam" id="PF04248">
    <property type="entry name" value="NTP_transf_9"/>
    <property type="match status" value="1"/>
</dbReference>
<dbReference type="PANTHER" id="PTHR34310:SF9">
    <property type="entry name" value="BLR5716 PROTEIN"/>
    <property type="match status" value="1"/>
</dbReference>
<dbReference type="PANTHER" id="PTHR34310">
    <property type="entry name" value="DUF427 DOMAIN PROTEIN (AFU_ORTHOLOGUE AFUA_3G02220)"/>
    <property type="match status" value="1"/>
</dbReference>
<dbReference type="InterPro" id="IPR038694">
    <property type="entry name" value="DUF427_sf"/>
</dbReference>